<keyword evidence="1" id="KW-0472">Membrane</keyword>
<keyword evidence="1" id="KW-0812">Transmembrane</keyword>
<evidence type="ECO:0000256" key="1">
    <source>
        <dbReference type="SAM" id="Phobius"/>
    </source>
</evidence>
<dbReference type="Proteomes" id="UP000615446">
    <property type="component" value="Unassembled WGS sequence"/>
</dbReference>
<gene>
    <name evidence="2" type="ORF">RCL2_000241500</name>
</gene>
<comment type="caution">
    <text evidence="2">The sequence shown here is derived from an EMBL/GenBank/DDBJ whole genome shotgun (WGS) entry which is preliminary data.</text>
</comment>
<sequence>MEKISHYLNTFKQHLPNLSLIEGLFCFIIIINTLYILIECILLISSAINNDIGNKLSIEDGIKNFGSFVINIIFILYWKRKKGGNYINDIKIEDPEIIRLYRWYCRQKLLCHAQIIVALFMYQLYLRFMTLLIDSFKENPFFFLEYLPWTHVPLGFISFTMIEGVRLESNRKMIYYYLFSLVFFAFQLCILTVFISHIGTKYIVIYIVFIIIPFLLTIITVINSIICHRNFGKGLKIYLIYEPKTFKKLIKYNDDLDQCYIDEN</sequence>
<accession>A0A8H3QCQ8</accession>
<dbReference type="EMBL" id="BLAL01000013">
    <property type="protein sequence ID" value="GES74958.1"/>
    <property type="molecule type" value="Genomic_DNA"/>
</dbReference>
<evidence type="ECO:0000313" key="3">
    <source>
        <dbReference type="Proteomes" id="UP000615446"/>
    </source>
</evidence>
<name>A0A8H3QCQ8_9GLOM</name>
<feature type="transmembrane region" description="Helical" evidence="1">
    <location>
        <begin position="174"/>
        <end position="197"/>
    </location>
</feature>
<protein>
    <submittedName>
        <fullName evidence="2">Uncharacterized protein</fullName>
    </submittedName>
</protein>
<feature type="transmembrane region" description="Helical" evidence="1">
    <location>
        <begin position="203"/>
        <end position="226"/>
    </location>
</feature>
<evidence type="ECO:0000313" key="2">
    <source>
        <dbReference type="EMBL" id="GES74958.1"/>
    </source>
</evidence>
<feature type="transmembrane region" description="Helical" evidence="1">
    <location>
        <begin position="109"/>
        <end position="126"/>
    </location>
</feature>
<organism evidence="2 3">
    <name type="scientific">Rhizophagus clarus</name>
    <dbReference type="NCBI Taxonomy" id="94130"/>
    <lineage>
        <taxon>Eukaryota</taxon>
        <taxon>Fungi</taxon>
        <taxon>Fungi incertae sedis</taxon>
        <taxon>Mucoromycota</taxon>
        <taxon>Glomeromycotina</taxon>
        <taxon>Glomeromycetes</taxon>
        <taxon>Glomerales</taxon>
        <taxon>Glomeraceae</taxon>
        <taxon>Rhizophagus</taxon>
    </lineage>
</organism>
<feature type="transmembrane region" description="Helical" evidence="1">
    <location>
        <begin position="20"/>
        <end position="49"/>
    </location>
</feature>
<reference evidence="2" key="1">
    <citation type="submission" date="2019-10" db="EMBL/GenBank/DDBJ databases">
        <title>Conservation and host-specific expression of non-tandemly repeated heterogenous ribosome RNA gene in arbuscular mycorrhizal fungi.</title>
        <authorList>
            <person name="Maeda T."/>
            <person name="Kobayashi Y."/>
            <person name="Nakagawa T."/>
            <person name="Ezawa T."/>
            <person name="Yamaguchi K."/>
            <person name="Bino T."/>
            <person name="Nishimoto Y."/>
            <person name="Shigenobu S."/>
            <person name="Kawaguchi M."/>
        </authorList>
    </citation>
    <scope>NUCLEOTIDE SEQUENCE</scope>
    <source>
        <strain evidence="2">HR1</strain>
    </source>
</reference>
<proteinExistence type="predicted"/>
<dbReference type="AlphaFoldDB" id="A0A8H3QCQ8"/>
<keyword evidence="1" id="KW-1133">Transmembrane helix</keyword>
<feature type="transmembrane region" description="Helical" evidence="1">
    <location>
        <begin position="61"/>
        <end position="78"/>
    </location>
</feature>
<feature type="transmembrane region" description="Helical" evidence="1">
    <location>
        <begin position="146"/>
        <end position="162"/>
    </location>
</feature>